<keyword evidence="2" id="KW-1185">Reference proteome</keyword>
<sequence>MKFSSAFPPTIPPPTTTTLSDFVDVLEFSESLYRTVVPSQLTMTAYSTEDTAPRKRPRLSASEELQLPPGYRKAQFYTLVTQSVKAYIQFLTLPNNASTINYLEMMRLDNYAALQFSKWYFNYATGAGAGSTLISMSPDLWDGDFEASQIVIQHIIEGIGFVAEDFEC</sequence>
<evidence type="ECO:0000313" key="1">
    <source>
        <dbReference type="EMBL" id="TXG69006.1"/>
    </source>
</evidence>
<reference evidence="2" key="1">
    <citation type="journal article" date="2019" name="Gigascience">
        <title>De novo genome assembly of the endangered Acer yangbiense, a plant species with extremely small populations endemic to Yunnan Province, China.</title>
        <authorList>
            <person name="Yang J."/>
            <person name="Wariss H.M."/>
            <person name="Tao L."/>
            <person name="Zhang R."/>
            <person name="Yun Q."/>
            <person name="Hollingsworth P."/>
            <person name="Dao Z."/>
            <person name="Luo G."/>
            <person name="Guo H."/>
            <person name="Ma Y."/>
            <person name="Sun W."/>
        </authorList>
    </citation>
    <scope>NUCLEOTIDE SEQUENCE [LARGE SCALE GENOMIC DNA]</scope>
    <source>
        <strain evidence="2">cv. Malutang</strain>
    </source>
</reference>
<dbReference type="AlphaFoldDB" id="A0A5C7IKN1"/>
<dbReference type="Proteomes" id="UP000323000">
    <property type="component" value="Chromosome 2"/>
</dbReference>
<name>A0A5C7IKN1_9ROSI</name>
<gene>
    <name evidence="1" type="ORF">EZV62_003941</name>
</gene>
<organism evidence="1 2">
    <name type="scientific">Acer yangbiense</name>
    <dbReference type="NCBI Taxonomy" id="1000413"/>
    <lineage>
        <taxon>Eukaryota</taxon>
        <taxon>Viridiplantae</taxon>
        <taxon>Streptophyta</taxon>
        <taxon>Embryophyta</taxon>
        <taxon>Tracheophyta</taxon>
        <taxon>Spermatophyta</taxon>
        <taxon>Magnoliopsida</taxon>
        <taxon>eudicotyledons</taxon>
        <taxon>Gunneridae</taxon>
        <taxon>Pentapetalae</taxon>
        <taxon>rosids</taxon>
        <taxon>malvids</taxon>
        <taxon>Sapindales</taxon>
        <taxon>Sapindaceae</taxon>
        <taxon>Hippocastanoideae</taxon>
        <taxon>Acereae</taxon>
        <taxon>Acer</taxon>
    </lineage>
</organism>
<dbReference type="EMBL" id="VAHF01000002">
    <property type="protein sequence ID" value="TXG69006.1"/>
    <property type="molecule type" value="Genomic_DNA"/>
</dbReference>
<accession>A0A5C7IKN1</accession>
<comment type="caution">
    <text evidence="1">The sequence shown here is derived from an EMBL/GenBank/DDBJ whole genome shotgun (WGS) entry which is preliminary data.</text>
</comment>
<protein>
    <submittedName>
        <fullName evidence="1">Uncharacterized protein</fullName>
    </submittedName>
</protein>
<proteinExistence type="predicted"/>
<evidence type="ECO:0000313" key="2">
    <source>
        <dbReference type="Proteomes" id="UP000323000"/>
    </source>
</evidence>